<dbReference type="AlphaFoldDB" id="A0A1Q9DMC1"/>
<reference evidence="1 2" key="1">
    <citation type="submission" date="2016-02" db="EMBL/GenBank/DDBJ databases">
        <title>Genome analysis of coral dinoflagellate symbionts highlights evolutionary adaptations to a symbiotic lifestyle.</title>
        <authorList>
            <person name="Aranda M."/>
            <person name="Li Y."/>
            <person name="Liew Y.J."/>
            <person name="Baumgarten S."/>
            <person name="Simakov O."/>
            <person name="Wilson M."/>
            <person name="Piel J."/>
            <person name="Ashoor H."/>
            <person name="Bougouffa S."/>
            <person name="Bajic V.B."/>
            <person name="Ryu T."/>
            <person name="Ravasi T."/>
            <person name="Bayer T."/>
            <person name="Micklem G."/>
            <person name="Kim H."/>
            <person name="Bhak J."/>
            <person name="Lajeunesse T.C."/>
            <person name="Voolstra C.R."/>
        </authorList>
    </citation>
    <scope>NUCLEOTIDE SEQUENCE [LARGE SCALE GENOMIC DNA]</scope>
    <source>
        <strain evidence="1 2">CCMP2467</strain>
    </source>
</reference>
<comment type="caution">
    <text evidence="1">The sequence shown here is derived from an EMBL/GenBank/DDBJ whole genome shotgun (WGS) entry which is preliminary data.</text>
</comment>
<evidence type="ECO:0000313" key="1">
    <source>
        <dbReference type="EMBL" id="OLP96303.1"/>
    </source>
</evidence>
<dbReference type="Proteomes" id="UP000186817">
    <property type="component" value="Unassembled WGS sequence"/>
</dbReference>
<protein>
    <submittedName>
        <fullName evidence="1">Uncharacterized protein</fullName>
    </submittedName>
</protein>
<keyword evidence="2" id="KW-1185">Reference proteome</keyword>
<proteinExistence type="predicted"/>
<sequence length="294" mass="32508">MQFVLGWRYPILVEEQLYAVVKNELNGSTFVQVLRNARWDLELGACDTQLLQTRTKVVVRKDEYLRLVDRRTGAERVVHGPAAVAPAPEELVTSIPVCIRDLKMAAAEDMPSGVGKAATRIVLDHSTGQRHLRTAEGLQELQAAGAAITYEEILEIRSKIRVLAHQALFTRAPTGAMQWSVYDGSTSEPAPREEVTVVDLRTNRCDAVAGGRSDDYGVPAKRDHVFNTFAKKELNFVDGVSQNDREQSRVAEVTNETAEALKTDAFVVQRGLEVSGISVTRIEPVDTEVVAWQP</sequence>
<dbReference type="OrthoDB" id="6125719at2759"/>
<evidence type="ECO:0000313" key="2">
    <source>
        <dbReference type="Proteomes" id="UP000186817"/>
    </source>
</evidence>
<gene>
    <name evidence="1" type="ORF">AK812_SmicGene21457</name>
</gene>
<accession>A0A1Q9DMC1</accession>
<organism evidence="1 2">
    <name type="scientific">Symbiodinium microadriaticum</name>
    <name type="common">Dinoflagellate</name>
    <name type="synonym">Zooxanthella microadriatica</name>
    <dbReference type="NCBI Taxonomy" id="2951"/>
    <lineage>
        <taxon>Eukaryota</taxon>
        <taxon>Sar</taxon>
        <taxon>Alveolata</taxon>
        <taxon>Dinophyceae</taxon>
        <taxon>Suessiales</taxon>
        <taxon>Symbiodiniaceae</taxon>
        <taxon>Symbiodinium</taxon>
    </lineage>
</organism>
<dbReference type="EMBL" id="LSRX01000472">
    <property type="protein sequence ID" value="OLP96303.1"/>
    <property type="molecule type" value="Genomic_DNA"/>
</dbReference>
<name>A0A1Q9DMC1_SYMMI</name>